<feature type="non-terminal residue" evidence="1">
    <location>
        <position position="135"/>
    </location>
</feature>
<dbReference type="AlphaFoldDB" id="A0A023G6X6"/>
<sequence>MLVPSVDSLLTRRRRPAVTSRGSRSSAACSPDAFAVSIVRRRRCRSTYHAAPAVATIAQAAPVATYAAAPAIATVAHAAPVATYAAAPAVTTVSHAAPVATYAAAPAVTRHRCPPTTLLQPWLPLPRPAPVATYA</sequence>
<accession>A0A023G6X6</accession>
<proteinExistence type="evidence at transcript level"/>
<evidence type="ECO:0000313" key="1">
    <source>
        <dbReference type="EMBL" id="JAC29542.1"/>
    </source>
</evidence>
<protein>
    <submittedName>
        <fullName evidence="1">Putative salivary gland protein</fullName>
    </submittedName>
</protein>
<organism evidence="1">
    <name type="scientific">Amblyomma triste</name>
    <name type="common">Neotropical tick</name>
    <dbReference type="NCBI Taxonomy" id="251400"/>
    <lineage>
        <taxon>Eukaryota</taxon>
        <taxon>Metazoa</taxon>
        <taxon>Ecdysozoa</taxon>
        <taxon>Arthropoda</taxon>
        <taxon>Chelicerata</taxon>
        <taxon>Arachnida</taxon>
        <taxon>Acari</taxon>
        <taxon>Parasitiformes</taxon>
        <taxon>Ixodida</taxon>
        <taxon>Ixodoidea</taxon>
        <taxon>Ixodidae</taxon>
        <taxon>Amblyomminae</taxon>
        <taxon>Amblyomma</taxon>
    </lineage>
</organism>
<name>A0A023G6X6_AMBTT</name>
<reference evidence="1" key="1">
    <citation type="submission" date="2014-03" db="EMBL/GenBank/DDBJ databases">
        <title>The sialotranscriptome of Amblyomma triste, Amblyomma parvum and Amblyomma cajennense ticks, uncovered by 454-based RNA-seq.</title>
        <authorList>
            <person name="Garcia G.R."/>
            <person name="Gardinassi L.G."/>
            <person name="Ribeiro J.M."/>
            <person name="Anatriello E."/>
            <person name="Ferreira B.R."/>
            <person name="Moreira H.N."/>
            <person name="Mafra C."/>
            <person name="Olegario M.M."/>
            <person name="Szabo P.J."/>
            <person name="Miranda-Santos I.K."/>
            <person name="Maruyama S.R."/>
        </authorList>
    </citation>
    <scope>NUCLEOTIDE SEQUENCE</scope>
    <source>
        <strain evidence="1">Mato Grasso do Sul</strain>
        <tissue evidence="1">Salivary glands</tissue>
    </source>
</reference>
<dbReference type="EMBL" id="GBBM01005876">
    <property type="protein sequence ID" value="JAC29542.1"/>
    <property type="molecule type" value="mRNA"/>
</dbReference>